<protein>
    <submittedName>
        <fullName evidence="1">Uncharacterized protein</fullName>
    </submittedName>
</protein>
<dbReference type="STRING" id="1715989.NITINOP_2792"/>
<dbReference type="Proteomes" id="UP000066284">
    <property type="component" value="Chromosome 1"/>
</dbReference>
<dbReference type="KEGG" id="nio:NITINOP_2792"/>
<evidence type="ECO:0000313" key="1">
    <source>
        <dbReference type="EMBL" id="CUQ67764.1"/>
    </source>
</evidence>
<accession>A0A0S4KZG8</accession>
<reference evidence="2" key="1">
    <citation type="submission" date="2015-09" db="EMBL/GenBank/DDBJ databases">
        <authorList>
            <person name="Daims H."/>
        </authorList>
    </citation>
    <scope>NUCLEOTIDE SEQUENCE [LARGE SCALE GENOMIC DNA]</scope>
</reference>
<proteinExistence type="predicted"/>
<sequence>MIPCIVKCDWIAHESVREGCRLSGPIHFYNEENDENGSKGDNAPNEKPSRLLSRRMPCVILDDRYFMSKEQPKDVRGFVF</sequence>
<name>A0A0S4KZG8_9BACT</name>
<dbReference type="EMBL" id="LN885086">
    <property type="protein sequence ID" value="CUQ67764.1"/>
    <property type="molecule type" value="Genomic_DNA"/>
</dbReference>
<organism evidence="1 2">
    <name type="scientific">Candidatus Nitrospira inopinata</name>
    <dbReference type="NCBI Taxonomy" id="1715989"/>
    <lineage>
        <taxon>Bacteria</taxon>
        <taxon>Pseudomonadati</taxon>
        <taxon>Nitrospirota</taxon>
        <taxon>Nitrospiria</taxon>
        <taxon>Nitrospirales</taxon>
        <taxon>Nitrospiraceae</taxon>
        <taxon>Nitrospira</taxon>
    </lineage>
</organism>
<gene>
    <name evidence="1" type="ORF">NITINOP_2792</name>
</gene>
<evidence type="ECO:0000313" key="2">
    <source>
        <dbReference type="Proteomes" id="UP000066284"/>
    </source>
</evidence>
<keyword evidence="2" id="KW-1185">Reference proteome</keyword>
<dbReference type="AlphaFoldDB" id="A0A0S4KZG8"/>